<dbReference type="Proteomes" id="UP000317078">
    <property type="component" value="Unassembled WGS sequence"/>
</dbReference>
<keyword evidence="1" id="KW-0812">Transmembrane</keyword>
<evidence type="ECO:0000256" key="1">
    <source>
        <dbReference type="SAM" id="Phobius"/>
    </source>
</evidence>
<feature type="transmembrane region" description="Helical" evidence="1">
    <location>
        <begin position="79"/>
        <end position="97"/>
    </location>
</feature>
<protein>
    <submittedName>
        <fullName evidence="2">Uncharacterized protein</fullName>
    </submittedName>
</protein>
<dbReference type="RefSeq" id="WP_140882267.1">
    <property type="nucleotide sequence ID" value="NZ_RCZP01000005.1"/>
</dbReference>
<accession>A0A502GA75</accession>
<organism evidence="2 3">
    <name type="scientific">Muricoccus nepalensis</name>
    <dbReference type="NCBI Taxonomy" id="1854500"/>
    <lineage>
        <taxon>Bacteria</taxon>
        <taxon>Pseudomonadati</taxon>
        <taxon>Pseudomonadota</taxon>
        <taxon>Alphaproteobacteria</taxon>
        <taxon>Acetobacterales</taxon>
        <taxon>Roseomonadaceae</taxon>
        <taxon>Muricoccus</taxon>
    </lineage>
</organism>
<dbReference type="EMBL" id="RCZP01000005">
    <property type="protein sequence ID" value="TPG58532.1"/>
    <property type="molecule type" value="Genomic_DNA"/>
</dbReference>
<keyword evidence="1" id="KW-1133">Transmembrane helix</keyword>
<evidence type="ECO:0000313" key="2">
    <source>
        <dbReference type="EMBL" id="TPG58532.1"/>
    </source>
</evidence>
<proteinExistence type="predicted"/>
<sequence length="110" mass="11640">MPHVMGAVLFAVAAWLVWSAMDRRRRALAAARAGVEPPPLHPSLVLMADLGPSIIIFGLVVAGGQVALAFWLTGGGGVFSLFDLAGFVALLVAYGFWVKVKGRYRLAPGH</sequence>
<feature type="transmembrane region" description="Helical" evidence="1">
    <location>
        <begin position="53"/>
        <end position="72"/>
    </location>
</feature>
<dbReference type="AlphaFoldDB" id="A0A502GA75"/>
<name>A0A502GA75_9PROT</name>
<evidence type="ECO:0000313" key="3">
    <source>
        <dbReference type="Proteomes" id="UP000317078"/>
    </source>
</evidence>
<reference evidence="2 3" key="1">
    <citation type="journal article" date="2019" name="Environ. Microbiol.">
        <title>Species interactions and distinct microbial communities in high Arctic permafrost affected cryosols are associated with the CH4 and CO2 gas fluxes.</title>
        <authorList>
            <person name="Altshuler I."/>
            <person name="Hamel J."/>
            <person name="Turney S."/>
            <person name="Magnuson E."/>
            <person name="Levesque R."/>
            <person name="Greer C."/>
            <person name="Whyte L.G."/>
        </authorList>
    </citation>
    <scope>NUCLEOTIDE SEQUENCE [LARGE SCALE GENOMIC DNA]</scope>
    <source>
        <strain evidence="2 3">S9.3B</strain>
    </source>
</reference>
<keyword evidence="1" id="KW-0472">Membrane</keyword>
<keyword evidence="3" id="KW-1185">Reference proteome</keyword>
<dbReference type="OrthoDB" id="7272553at2"/>
<comment type="caution">
    <text evidence="2">The sequence shown here is derived from an EMBL/GenBank/DDBJ whole genome shotgun (WGS) entry which is preliminary data.</text>
</comment>
<gene>
    <name evidence="2" type="ORF">EAH89_07965</name>
</gene>